<dbReference type="InterPro" id="IPR032710">
    <property type="entry name" value="NTF2-like_dom_sf"/>
</dbReference>
<organism evidence="1 2">
    <name type="scientific">Pendulispora rubella</name>
    <dbReference type="NCBI Taxonomy" id="2741070"/>
    <lineage>
        <taxon>Bacteria</taxon>
        <taxon>Pseudomonadati</taxon>
        <taxon>Myxococcota</taxon>
        <taxon>Myxococcia</taxon>
        <taxon>Myxococcales</taxon>
        <taxon>Sorangiineae</taxon>
        <taxon>Pendulisporaceae</taxon>
        <taxon>Pendulispora</taxon>
    </lineage>
</organism>
<name>A0ABZ2L6A5_9BACT</name>
<accession>A0ABZ2L6A5</accession>
<gene>
    <name evidence="1" type="ORF">LVJ94_51495</name>
</gene>
<protein>
    <recommendedName>
        <fullName evidence="3">SnoaL-like domain-containing protein</fullName>
    </recommendedName>
</protein>
<dbReference type="EMBL" id="CP089983">
    <property type="protein sequence ID" value="WXB05311.1"/>
    <property type="molecule type" value="Genomic_DNA"/>
</dbReference>
<dbReference type="SUPFAM" id="SSF54427">
    <property type="entry name" value="NTF2-like"/>
    <property type="match status" value="1"/>
</dbReference>
<proteinExistence type="predicted"/>
<evidence type="ECO:0008006" key="3">
    <source>
        <dbReference type="Google" id="ProtNLM"/>
    </source>
</evidence>
<reference evidence="1" key="1">
    <citation type="submission" date="2021-12" db="EMBL/GenBank/DDBJ databases">
        <title>Discovery of the Pendulisporaceae a myxobacterial family with distinct sporulation behavior and unique specialized metabolism.</title>
        <authorList>
            <person name="Garcia R."/>
            <person name="Popoff A."/>
            <person name="Bader C.D."/>
            <person name="Loehr J."/>
            <person name="Walesch S."/>
            <person name="Walt C."/>
            <person name="Boldt J."/>
            <person name="Bunk B."/>
            <person name="Haeckl F.J.F.P.J."/>
            <person name="Gunesch A.P."/>
            <person name="Birkelbach J."/>
            <person name="Nuebel U."/>
            <person name="Pietschmann T."/>
            <person name="Bach T."/>
            <person name="Mueller R."/>
        </authorList>
    </citation>
    <scope>NUCLEOTIDE SEQUENCE</scope>
    <source>
        <strain evidence="1">MSr11367</strain>
    </source>
</reference>
<sequence>MSKCKLTNPIVRAAMEALGNGDRAAWYALFEPHAEVFDASSPWNLEEFTNHAVGYERLLSIAHVKNDGLDVVGEIYSELWGCSRTYFYFRISPAGRIARLEVGQAI</sequence>
<dbReference type="RefSeq" id="WP_394834955.1">
    <property type="nucleotide sequence ID" value="NZ_CP089929.1"/>
</dbReference>
<evidence type="ECO:0000313" key="1">
    <source>
        <dbReference type="EMBL" id="WXB05311.1"/>
    </source>
</evidence>
<evidence type="ECO:0000313" key="2">
    <source>
        <dbReference type="Proteomes" id="UP001374803"/>
    </source>
</evidence>
<dbReference type="Proteomes" id="UP001374803">
    <property type="component" value="Chromosome"/>
</dbReference>
<keyword evidence="2" id="KW-1185">Reference proteome</keyword>